<name>A0ABP8EA55_9FLAO</name>
<comment type="caution">
    <text evidence="2">The sequence shown here is derived from an EMBL/GenBank/DDBJ whole genome shotgun (WGS) entry which is preliminary data.</text>
</comment>
<dbReference type="InterPro" id="IPR037682">
    <property type="entry name" value="TonB_C"/>
</dbReference>
<organism evidence="2 3">
    <name type="scientific">Hyunsoonleella aestuarii</name>
    <dbReference type="NCBI Taxonomy" id="912802"/>
    <lineage>
        <taxon>Bacteria</taxon>
        <taxon>Pseudomonadati</taxon>
        <taxon>Bacteroidota</taxon>
        <taxon>Flavobacteriia</taxon>
        <taxon>Flavobacteriales</taxon>
        <taxon>Flavobacteriaceae</taxon>
    </lineage>
</organism>
<reference evidence="3" key="1">
    <citation type="journal article" date="2019" name="Int. J. Syst. Evol. Microbiol.">
        <title>The Global Catalogue of Microorganisms (GCM) 10K type strain sequencing project: providing services to taxonomists for standard genome sequencing and annotation.</title>
        <authorList>
            <consortium name="The Broad Institute Genomics Platform"/>
            <consortium name="The Broad Institute Genome Sequencing Center for Infectious Disease"/>
            <person name="Wu L."/>
            <person name="Ma J."/>
        </authorList>
    </citation>
    <scope>NUCLEOTIDE SEQUENCE [LARGE SCALE GENOMIC DNA]</scope>
    <source>
        <strain evidence="3">JCM 17452</strain>
    </source>
</reference>
<feature type="domain" description="TonB C-terminal" evidence="1">
    <location>
        <begin position="147"/>
        <end position="206"/>
    </location>
</feature>
<evidence type="ECO:0000313" key="2">
    <source>
        <dbReference type="EMBL" id="GAA4269123.1"/>
    </source>
</evidence>
<gene>
    <name evidence="2" type="ORF">GCM10022257_12240</name>
</gene>
<evidence type="ECO:0000259" key="1">
    <source>
        <dbReference type="Pfam" id="PF03544"/>
    </source>
</evidence>
<dbReference type="Proteomes" id="UP001500027">
    <property type="component" value="Unassembled WGS sequence"/>
</dbReference>
<sequence>MNFATTIPKYMELPPLIEPEYVDVLNIKPIKPTFEESIEQKKSKESKDFEVVPNDTELNPVLPTIDDPVIDDNPPIDPDDIVVIDVPDDAPVPFISIQDAPIYPGCEKYKDNDDRKKCMSEKISKLILRKFDTSIGSDYGLSGRQRIDVQFEIDKTGEVTNIKSRSPHPKLDDEAERVVNKIPKMTPGKQHDKNVGVIYTLPIVFQVDY</sequence>
<keyword evidence="3" id="KW-1185">Reference proteome</keyword>
<accession>A0ABP8EA55</accession>
<evidence type="ECO:0000313" key="3">
    <source>
        <dbReference type="Proteomes" id="UP001500027"/>
    </source>
</evidence>
<dbReference type="Gene3D" id="3.30.1150.10">
    <property type="match status" value="1"/>
</dbReference>
<dbReference type="SUPFAM" id="SSF74653">
    <property type="entry name" value="TolA/TonB C-terminal domain"/>
    <property type="match status" value="1"/>
</dbReference>
<proteinExistence type="predicted"/>
<dbReference type="Pfam" id="PF03544">
    <property type="entry name" value="TonB_C"/>
    <property type="match status" value="1"/>
</dbReference>
<protein>
    <recommendedName>
        <fullName evidence="1">TonB C-terminal domain-containing protein</fullName>
    </recommendedName>
</protein>
<dbReference type="EMBL" id="BAABAV010000001">
    <property type="protein sequence ID" value="GAA4269123.1"/>
    <property type="molecule type" value="Genomic_DNA"/>
</dbReference>